<gene>
    <name evidence="8" type="ORF">SMD27_11715</name>
</gene>
<dbReference type="Pfam" id="PF00893">
    <property type="entry name" value="Multi_Drug_Res"/>
    <property type="match status" value="1"/>
</dbReference>
<feature type="transmembrane region" description="Helical" evidence="7">
    <location>
        <begin position="48"/>
        <end position="67"/>
    </location>
</feature>
<evidence type="ECO:0000256" key="6">
    <source>
        <dbReference type="RuleBase" id="RU003942"/>
    </source>
</evidence>
<reference evidence="8 9" key="1">
    <citation type="journal article" date="2016" name="Antonie Van Leeuwenhoek">
        <title>Dongia soli sp. nov., isolated from soil from Dokdo, Korea.</title>
        <authorList>
            <person name="Kim D.U."/>
            <person name="Lee H."/>
            <person name="Kim H."/>
            <person name="Kim S.G."/>
            <person name="Ka J.O."/>
        </authorList>
    </citation>
    <scope>NUCLEOTIDE SEQUENCE [LARGE SCALE GENOMIC DNA]</scope>
    <source>
        <strain evidence="8 9">D78</strain>
    </source>
</reference>
<organism evidence="8 9">
    <name type="scientific">Dongia soli</name>
    <dbReference type="NCBI Taxonomy" id="600628"/>
    <lineage>
        <taxon>Bacteria</taxon>
        <taxon>Pseudomonadati</taxon>
        <taxon>Pseudomonadota</taxon>
        <taxon>Alphaproteobacteria</taxon>
        <taxon>Rhodospirillales</taxon>
        <taxon>Dongiaceae</taxon>
        <taxon>Dongia</taxon>
    </lineage>
</organism>
<comment type="similarity">
    <text evidence="6">Belongs to the drug/metabolite transporter (DMT) superfamily. Small multidrug resistance (SMR) (TC 2.A.7.1) family.</text>
</comment>
<evidence type="ECO:0000313" key="8">
    <source>
        <dbReference type="EMBL" id="MDY0883513.1"/>
    </source>
</evidence>
<evidence type="ECO:0000256" key="7">
    <source>
        <dbReference type="SAM" id="Phobius"/>
    </source>
</evidence>
<evidence type="ECO:0000256" key="1">
    <source>
        <dbReference type="ARBA" id="ARBA00004651"/>
    </source>
</evidence>
<accession>A0ABU5EAX0</accession>
<feature type="transmembrane region" description="Helical" evidence="7">
    <location>
        <begin position="74"/>
        <end position="94"/>
    </location>
</feature>
<evidence type="ECO:0000256" key="5">
    <source>
        <dbReference type="ARBA" id="ARBA00023136"/>
    </source>
</evidence>
<dbReference type="PANTHER" id="PTHR30561:SF9">
    <property type="entry name" value="4-AMINO-4-DEOXY-L-ARABINOSE-PHOSPHOUNDECAPRENOL FLIPPASE SUBUNIT ARNF-RELATED"/>
    <property type="match status" value="1"/>
</dbReference>
<protein>
    <submittedName>
        <fullName evidence="8">SMR family transporter</fullName>
    </submittedName>
</protein>
<dbReference type="InterPro" id="IPR045324">
    <property type="entry name" value="Small_multidrug_res"/>
</dbReference>
<evidence type="ECO:0000256" key="2">
    <source>
        <dbReference type="ARBA" id="ARBA00022475"/>
    </source>
</evidence>
<comment type="caution">
    <text evidence="8">The sequence shown here is derived from an EMBL/GenBank/DDBJ whole genome shotgun (WGS) entry which is preliminary data.</text>
</comment>
<evidence type="ECO:0000256" key="4">
    <source>
        <dbReference type="ARBA" id="ARBA00022989"/>
    </source>
</evidence>
<keyword evidence="5 7" id="KW-0472">Membrane</keyword>
<keyword evidence="3 6" id="KW-0812">Transmembrane</keyword>
<evidence type="ECO:0000256" key="3">
    <source>
        <dbReference type="ARBA" id="ARBA00022692"/>
    </source>
</evidence>
<keyword evidence="9" id="KW-1185">Reference proteome</keyword>
<dbReference type="EMBL" id="JAXCLW010000002">
    <property type="protein sequence ID" value="MDY0883513.1"/>
    <property type="molecule type" value="Genomic_DNA"/>
</dbReference>
<dbReference type="Gene3D" id="1.10.3730.20">
    <property type="match status" value="1"/>
</dbReference>
<dbReference type="InterPro" id="IPR037185">
    <property type="entry name" value="EmrE-like"/>
</dbReference>
<dbReference type="Proteomes" id="UP001279642">
    <property type="component" value="Unassembled WGS sequence"/>
</dbReference>
<dbReference type="SUPFAM" id="SSF103481">
    <property type="entry name" value="Multidrug resistance efflux transporter EmrE"/>
    <property type="match status" value="1"/>
</dbReference>
<proteinExistence type="inferred from homology"/>
<evidence type="ECO:0000313" key="9">
    <source>
        <dbReference type="Proteomes" id="UP001279642"/>
    </source>
</evidence>
<comment type="subcellular location">
    <subcellularLocation>
        <location evidence="1 6">Cell membrane</location>
        <topology evidence="1 6">Multi-pass membrane protein</topology>
    </subcellularLocation>
</comment>
<name>A0ABU5EAX0_9PROT</name>
<keyword evidence="4 7" id="KW-1133">Transmembrane helix</keyword>
<dbReference type="RefSeq" id="WP_320508545.1">
    <property type="nucleotide sequence ID" value="NZ_JAXCLW010000002.1"/>
</dbReference>
<dbReference type="PANTHER" id="PTHR30561">
    <property type="entry name" value="SMR FAMILY PROTON-DEPENDENT DRUG EFFLUX TRANSPORTER SUGE"/>
    <property type="match status" value="1"/>
</dbReference>
<dbReference type="InterPro" id="IPR000390">
    <property type="entry name" value="Small_drug/metabolite_transptr"/>
</dbReference>
<sequence>MSLWAAWLAVGLTISLNVYSQIAIKKGVLRVGLGGRVYRFARVYLDPWILSGLGAAVLGSFCWIAAMTKLPLSLAYPFTSLGFVLVSVSGALFFDEPISWKRLAGLALVVTGLSLVAISS</sequence>
<keyword evidence="2" id="KW-1003">Cell membrane</keyword>